<feature type="region of interest" description="Disordered" evidence="13">
    <location>
        <begin position="438"/>
        <end position="490"/>
    </location>
</feature>
<feature type="signal peptide" evidence="15">
    <location>
        <begin position="1"/>
        <end position="24"/>
    </location>
</feature>
<dbReference type="InterPro" id="IPR036179">
    <property type="entry name" value="Ig-like_dom_sf"/>
</dbReference>
<keyword evidence="8 14" id="KW-1133">Transmembrane helix</keyword>
<dbReference type="Proteomes" id="UP000700334">
    <property type="component" value="Unassembled WGS sequence"/>
</dbReference>
<dbReference type="SUPFAM" id="SSF48726">
    <property type="entry name" value="Immunoglobulin"/>
    <property type="match status" value="2"/>
</dbReference>
<keyword evidence="5 15" id="KW-0732">Signal</keyword>
<evidence type="ECO:0000313" key="17">
    <source>
        <dbReference type="EMBL" id="KAG8505528.1"/>
    </source>
</evidence>
<evidence type="ECO:0000256" key="15">
    <source>
        <dbReference type="SAM" id="SignalP"/>
    </source>
</evidence>
<reference evidence="17" key="1">
    <citation type="journal article" date="2021" name="Evol. Appl.">
        <title>The genome of the Pyrenean desman and the effects of bottlenecks and inbreeding on the genomic landscape of an endangered species.</title>
        <authorList>
            <person name="Escoda L."/>
            <person name="Castresana J."/>
        </authorList>
    </citation>
    <scope>NUCLEOTIDE SEQUENCE</scope>
    <source>
        <strain evidence="17">IBE-C5619</strain>
    </source>
</reference>
<dbReference type="PROSITE" id="PS50835">
    <property type="entry name" value="IG_LIKE"/>
    <property type="match status" value="2"/>
</dbReference>
<feature type="compositionally biased region" description="Low complexity" evidence="13">
    <location>
        <begin position="386"/>
        <end position="398"/>
    </location>
</feature>
<name>A0A8J5ZQE5_GALPY</name>
<feature type="transmembrane region" description="Helical" evidence="14">
    <location>
        <begin position="350"/>
        <end position="370"/>
    </location>
</feature>
<organism evidence="17 18">
    <name type="scientific">Galemys pyrenaicus</name>
    <name type="common">Iberian desman</name>
    <name type="synonym">Pyrenean desman</name>
    <dbReference type="NCBI Taxonomy" id="202257"/>
    <lineage>
        <taxon>Eukaryota</taxon>
        <taxon>Metazoa</taxon>
        <taxon>Chordata</taxon>
        <taxon>Craniata</taxon>
        <taxon>Vertebrata</taxon>
        <taxon>Euteleostomi</taxon>
        <taxon>Mammalia</taxon>
        <taxon>Eutheria</taxon>
        <taxon>Laurasiatheria</taxon>
        <taxon>Eulipotyphla</taxon>
        <taxon>Talpidae</taxon>
        <taxon>Galemys</taxon>
    </lineage>
</organism>
<dbReference type="GO" id="GO:0005886">
    <property type="term" value="C:plasma membrane"/>
    <property type="evidence" value="ECO:0007669"/>
    <property type="project" value="UniProtKB-SubCell"/>
</dbReference>
<keyword evidence="7" id="KW-0130">Cell adhesion</keyword>
<evidence type="ECO:0000259" key="16">
    <source>
        <dbReference type="PROSITE" id="PS50835"/>
    </source>
</evidence>
<comment type="caution">
    <text evidence="17">The sequence shown here is derived from an EMBL/GenBank/DDBJ whole genome shotgun (WGS) entry which is preliminary data.</text>
</comment>
<dbReference type="Gene3D" id="2.60.40.10">
    <property type="entry name" value="Immunoglobulins"/>
    <property type="match status" value="2"/>
</dbReference>
<feature type="region of interest" description="Disordered" evidence="13">
    <location>
        <begin position="294"/>
        <end position="327"/>
    </location>
</feature>
<evidence type="ECO:0000256" key="6">
    <source>
        <dbReference type="ARBA" id="ARBA00022737"/>
    </source>
</evidence>
<comment type="subcellular location">
    <subcellularLocation>
        <location evidence="1">Cell membrane</location>
        <topology evidence="1">Single-pass type I membrane protein</topology>
    </subcellularLocation>
</comment>
<gene>
    <name evidence="17" type="ORF">J0S82_016272</name>
</gene>
<keyword evidence="3" id="KW-1003">Cell membrane</keyword>
<dbReference type="InterPro" id="IPR013783">
    <property type="entry name" value="Ig-like_fold"/>
</dbReference>
<dbReference type="InterPro" id="IPR042472">
    <property type="entry name" value="MXRA8"/>
</dbReference>
<keyword evidence="4 14" id="KW-0812">Transmembrane</keyword>
<proteinExistence type="predicted"/>
<evidence type="ECO:0000256" key="1">
    <source>
        <dbReference type="ARBA" id="ARBA00004251"/>
    </source>
</evidence>
<evidence type="ECO:0000256" key="14">
    <source>
        <dbReference type="SAM" id="Phobius"/>
    </source>
</evidence>
<dbReference type="GO" id="GO:0030154">
    <property type="term" value="P:cell differentiation"/>
    <property type="evidence" value="ECO:0007669"/>
    <property type="project" value="TreeGrafter"/>
</dbReference>
<keyword evidence="10" id="KW-1015">Disulfide bond</keyword>
<keyword evidence="9 14" id="KW-0472">Membrane</keyword>
<evidence type="ECO:0000256" key="9">
    <source>
        <dbReference type="ARBA" id="ARBA00023136"/>
    </source>
</evidence>
<dbReference type="GO" id="GO:0009986">
    <property type="term" value="C:cell surface"/>
    <property type="evidence" value="ECO:0007669"/>
    <property type="project" value="TreeGrafter"/>
</dbReference>
<dbReference type="AlphaFoldDB" id="A0A8J5ZQE5"/>
<keyword evidence="11" id="KW-0325">Glycoprotein</keyword>
<keyword evidence="6" id="KW-0677">Repeat</keyword>
<evidence type="ECO:0000256" key="5">
    <source>
        <dbReference type="ARBA" id="ARBA00022729"/>
    </source>
</evidence>
<evidence type="ECO:0000256" key="2">
    <source>
        <dbReference type="ARBA" id="ARBA00018734"/>
    </source>
</evidence>
<evidence type="ECO:0000256" key="12">
    <source>
        <dbReference type="ARBA" id="ARBA00023319"/>
    </source>
</evidence>
<evidence type="ECO:0000256" key="10">
    <source>
        <dbReference type="ARBA" id="ARBA00023157"/>
    </source>
</evidence>
<protein>
    <recommendedName>
        <fullName evidence="2">Matrix remodeling-associated protein 8</fullName>
    </recommendedName>
</protein>
<evidence type="ECO:0000256" key="13">
    <source>
        <dbReference type="SAM" id="MobiDB-lite"/>
    </source>
</evidence>
<evidence type="ECO:0000256" key="8">
    <source>
        <dbReference type="ARBA" id="ARBA00022989"/>
    </source>
</evidence>
<evidence type="ECO:0000256" key="3">
    <source>
        <dbReference type="ARBA" id="ARBA00022475"/>
    </source>
</evidence>
<dbReference type="FunFam" id="2.60.40.10:FF:000806">
    <property type="entry name" value="Matrix remodeling associated 8"/>
    <property type="match status" value="1"/>
</dbReference>
<evidence type="ECO:0000256" key="4">
    <source>
        <dbReference type="ARBA" id="ARBA00022692"/>
    </source>
</evidence>
<feature type="domain" description="Ig-like" evidence="16">
    <location>
        <begin position="33"/>
        <end position="159"/>
    </location>
</feature>
<dbReference type="EMBL" id="JAGFMF010012255">
    <property type="protein sequence ID" value="KAG8505528.1"/>
    <property type="molecule type" value="Genomic_DNA"/>
</dbReference>
<feature type="region of interest" description="Disordered" evidence="13">
    <location>
        <begin position="380"/>
        <end position="399"/>
    </location>
</feature>
<dbReference type="InterPro" id="IPR013106">
    <property type="entry name" value="Ig_V-set"/>
</dbReference>
<dbReference type="PANTHER" id="PTHR44793:SF1">
    <property type="entry name" value="MATRIX REMODELING-ASSOCIATED PROTEIN 8"/>
    <property type="match status" value="1"/>
</dbReference>
<evidence type="ECO:0000256" key="7">
    <source>
        <dbReference type="ARBA" id="ARBA00022889"/>
    </source>
</evidence>
<dbReference type="PANTHER" id="PTHR44793">
    <property type="entry name" value="MATRIX REMODELING-ASSOCIATED PROTEIN 8"/>
    <property type="match status" value="1"/>
</dbReference>
<accession>A0A8J5ZQE5</accession>
<feature type="compositionally biased region" description="Pro residues" evidence="13">
    <location>
        <begin position="297"/>
        <end position="310"/>
    </location>
</feature>
<evidence type="ECO:0000256" key="11">
    <source>
        <dbReference type="ARBA" id="ARBA00023180"/>
    </source>
</evidence>
<dbReference type="Pfam" id="PF07686">
    <property type="entry name" value="V-set"/>
    <property type="match status" value="1"/>
</dbReference>
<feature type="domain" description="Ig-like" evidence="16">
    <location>
        <begin position="162"/>
        <end position="290"/>
    </location>
</feature>
<dbReference type="OrthoDB" id="9832369at2759"/>
<dbReference type="InterPro" id="IPR007110">
    <property type="entry name" value="Ig-like_dom"/>
</dbReference>
<feature type="chain" id="PRO_5035159922" description="Matrix remodeling-associated protein 8" evidence="15">
    <location>
        <begin position="25"/>
        <end position="505"/>
    </location>
</feature>
<sequence>MGPCSSTALLWRLVLLQSSAVLLSSGPSWLGSPGSSVVPEVSVSRAAGSPAVLLCQSPRMVWTQDRLPDRQRVVHWDRSGGPAGGPAHRLLDMDSAGEQRLYAERDSGRLLLAPSAFHDGNFSLFISEVKETDAGLYTCNLHHHYCQLHETLAIRLDVTSDPRAAGAHWDGEKTVLVAARSAPALLPCVRREHVWTERHTEEAQQVAHWDWQPPGVPHDRADRLLDLYASGERRSYGPPPLRQRVGVAEDAFARGDFSLRIDPLEPADEGTYSCHLHHHYCGLHERRVVHLRVTRPNVPPPPPPPPPPRDAPGNGSGQGSSPGLDPTLVRGHSVINLIVPEGRAHFFQQLGYVLATLLLFILLLITVVLATRQRQRPGYEECGRLKPGMNPGMKPGKPARQDLSMAELAVATGDQPLHRSEDIQLDYKNNILKERAALAHGPPPAKNLDWDRGTSRRALLPSGPSRGLDRALPGKGGGQRPVQRAQGREVCGQCGGGREGSAVLL</sequence>
<keyword evidence="18" id="KW-1185">Reference proteome</keyword>
<dbReference type="GO" id="GO:0007155">
    <property type="term" value="P:cell adhesion"/>
    <property type="evidence" value="ECO:0007669"/>
    <property type="project" value="UniProtKB-KW"/>
</dbReference>
<keyword evidence="12" id="KW-0393">Immunoglobulin domain</keyword>
<dbReference type="SMART" id="SM00409">
    <property type="entry name" value="IG"/>
    <property type="match status" value="2"/>
</dbReference>
<evidence type="ECO:0000313" key="18">
    <source>
        <dbReference type="Proteomes" id="UP000700334"/>
    </source>
</evidence>
<dbReference type="InterPro" id="IPR003599">
    <property type="entry name" value="Ig_sub"/>
</dbReference>